<dbReference type="PIRSF" id="PIRSF000171">
    <property type="entry name" value="SDHA_APRA_LASPO"/>
    <property type="match status" value="1"/>
</dbReference>
<dbReference type="AlphaFoldDB" id="A0A6M0RCD7"/>
<protein>
    <recommendedName>
        <fullName evidence="2">L-aspartate oxidase</fullName>
    </recommendedName>
    <alternativeName>
        <fullName evidence="6">Quinolinate synthase B</fullName>
    </alternativeName>
</protein>
<dbReference type="PANTHER" id="PTHR42716">
    <property type="entry name" value="L-ASPARTATE OXIDASE"/>
    <property type="match status" value="1"/>
</dbReference>
<organism evidence="10 11">
    <name type="scientific">Clostridium niameyense</name>
    <dbReference type="NCBI Taxonomy" id="1622073"/>
    <lineage>
        <taxon>Bacteria</taxon>
        <taxon>Bacillati</taxon>
        <taxon>Bacillota</taxon>
        <taxon>Clostridia</taxon>
        <taxon>Eubacteriales</taxon>
        <taxon>Clostridiaceae</taxon>
        <taxon>Clostridium</taxon>
    </lineage>
</organism>
<comment type="caution">
    <text evidence="10">The sequence shown here is derived from an EMBL/GenBank/DDBJ whole genome shotgun (WGS) entry which is preliminary data.</text>
</comment>
<evidence type="ECO:0000256" key="2">
    <source>
        <dbReference type="ARBA" id="ARBA00021901"/>
    </source>
</evidence>
<sequence>MKSITSDIVVVGTGIAGISAAIETVKANKNTILVSSGKFCSGASFYPGTWGLGMVVAEDEEDKKDFVDTIMDVGCGIPNEKLVTTLIENAESYIKDFMNLGIKFRRPIDGENVIPCFDKKPRKWYGFDFKTAKIAFSKLKEDKNLNILENTNLIKIIKDEKDSFSSAIFITDEGEYIQIFAKAIIIATGGFTNIYKYNLSTKDMALNAHIPAVEVGCKLINMEFIQFIPAYITPHYKTIFNERVFNYITLKNKNGESILKDNLPNFLNEKQVLKERSTHGPFTSRLNSKYVDINMFKEYLKSKEGIRFTYPKDILNIKDTLIFNYFKWLESKGALDDSEIIIIPFAHAANGGIDINEKAETSIKGIYSAGEVTGGVHGADRIGGLSTVNAMVFGKIAGKESVKYIDKKEIEEPNSKKDIEKYFIEENNLVKEVKNYDLEEKITYIRELMYNNASIIRKKKDVKEAIKIIENIESEFNIYNYLYNSQQSKKAFVLRNYIKMSKVVLNSILNRENSLGSHYIED</sequence>
<evidence type="ECO:0000259" key="9">
    <source>
        <dbReference type="Pfam" id="PF02910"/>
    </source>
</evidence>
<dbReference type="Proteomes" id="UP000473885">
    <property type="component" value="Unassembled WGS sequence"/>
</dbReference>
<gene>
    <name evidence="10" type="ORF">FDF74_09665</name>
</gene>
<evidence type="ECO:0000313" key="11">
    <source>
        <dbReference type="Proteomes" id="UP000473885"/>
    </source>
</evidence>
<reference evidence="10 11" key="1">
    <citation type="submission" date="2019-04" db="EMBL/GenBank/DDBJ databases">
        <title>Genome sequencing of Clostridium botulinum Groups I-IV and Clostridium butyricum.</title>
        <authorList>
            <person name="Brunt J."/>
            <person name="Van Vliet A.H.M."/>
            <person name="Stringer S.C."/>
            <person name="Carter A.T."/>
            <person name="Peck M.W."/>
        </authorList>
    </citation>
    <scope>NUCLEOTIDE SEQUENCE [LARGE SCALE GENOMIC DNA]</scope>
    <source>
        <strain evidence="10 11">IFR 18/094</strain>
    </source>
</reference>
<comment type="cofactor">
    <cofactor evidence="1">
        <name>FAD</name>
        <dbReference type="ChEBI" id="CHEBI:57692"/>
    </cofactor>
</comment>
<name>A0A6M0RCD7_9CLOT</name>
<dbReference type="SUPFAM" id="SSF46977">
    <property type="entry name" value="Succinate dehydrogenase/fumarate reductase flavoprotein C-terminal domain"/>
    <property type="match status" value="1"/>
</dbReference>
<evidence type="ECO:0000313" key="10">
    <source>
        <dbReference type="EMBL" id="NEZ47457.1"/>
    </source>
</evidence>
<feature type="domain" description="FAD-dependent oxidoreductase 2 FAD-binding" evidence="8">
    <location>
        <begin position="7"/>
        <end position="386"/>
    </location>
</feature>
<dbReference type="InterPro" id="IPR005288">
    <property type="entry name" value="NadB"/>
</dbReference>
<keyword evidence="3" id="KW-0285">Flavoprotein</keyword>
<evidence type="ECO:0000256" key="4">
    <source>
        <dbReference type="ARBA" id="ARBA00022827"/>
    </source>
</evidence>
<keyword evidence="4" id="KW-0274">FAD</keyword>
<dbReference type="SUPFAM" id="SSF51905">
    <property type="entry name" value="FAD/NAD(P)-binding domain"/>
    <property type="match status" value="1"/>
</dbReference>
<dbReference type="Pfam" id="PF02910">
    <property type="entry name" value="Succ_DH_flav_C"/>
    <property type="match status" value="1"/>
</dbReference>
<dbReference type="OrthoDB" id="9806724at2"/>
<evidence type="ECO:0000256" key="3">
    <source>
        <dbReference type="ARBA" id="ARBA00022630"/>
    </source>
</evidence>
<dbReference type="PRINTS" id="PR00368">
    <property type="entry name" value="FADPNR"/>
</dbReference>
<dbReference type="GO" id="GO:0009435">
    <property type="term" value="P:NAD+ biosynthetic process"/>
    <property type="evidence" value="ECO:0007669"/>
    <property type="project" value="InterPro"/>
</dbReference>
<evidence type="ECO:0000256" key="7">
    <source>
        <dbReference type="ARBA" id="ARBA00048305"/>
    </source>
</evidence>
<keyword evidence="5" id="KW-0560">Oxidoreductase</keyword>
<evidence type="ECO:0000256" key="1">
    <source>
        <dbReference type="ARBA" id="ARBA00001974"/>
    </source>
</evidence>
<comment type="catalytic activity">
    <reaction evidence="7">
        <text>L-aspartate + O2 = iminosuccinate + H2O2</text>
        <dbReference type="Rhea" id="RHEA:25876"/>
        <dbReference type="ChEBI" id="CHEBI:15379"/>
        <dbReference type="ChEBI" id="CHEBI:16240"/>
        <dbReference type="ChEBI" id="CHEBI:29991"/>
        <dbReference type="ChEBI" id="CHEBI:77875"/>
        <dbReference type="EC" id="1.4.3.16"/>
    </reaction>
    <physiologicalReaction direction="left-to-right" evidence="7">
        <dbReference type="Rhea" id="RHEA:25877"/>
    </physiologicalReaction>
</comment>
<evidence type="ECO:0000256" key="6">
    <source>
        <dbReference type="ARBA" id="ARBA00030386"/>
    </source>
</evidence>
<dbReference type="EMBL" id="SXDP01000008">
    <property type="protein sequence ID" value="NEZ47457.1"/>
    <property type="molecule type" value="Genomic_DNA"/>
</dbReference>
<dbReference type="RefSeq" id="WP_050608095.1">
    <property type="nucleotide sequence ID" value="NZ_CABKUB010000006.1"/>
</dbReference>
<dbReference type="Gene3D" id="3.50.50.60">
    <property type="entry name" value="FAD/NAD(P)-binding domain"/>
    <property type="match status" value="2"/>
</dbReference>
<dbReference type="InterPro" id="IPR037099">
    <property type="entry name" value="Fum_R/Succ_DH_flav-like_C_sf"/>
</dbReference>
<dbReference type="Gene3D" id="1.20.58.100">
    <property type="entry name" value="Fumarate reductase/succinate dehydrogenase flavoprotein-like, C-terminal domain"/>
    <property type="match status" value="1"/>
</dbReference>
<feature type="domain" description="Fumarate reductase/succinate dehydrogenase flavoprotein-like C-terminal" evidence="9">
    <location>
        <begin position="445"/>
        <end position="522"/>
    </location>
</feature>
<accession>A0A6M0RCD7</accession>
<dbReference type="InterPro" id="IPR003953">
    <property type="entry name" value="FAD-dep_OxRdtase_2_FAD-bd"/>
</dbReference>
<dbReference type="Pfam" id="PF00890">
    <property type="entry name" value="FAD_binding_2"/>
    <property type="match status" value="1"/>
</dbReference>
<dbReference type="PRINTS" id="PR00411">
    <property type="entry name" value="PNDRDTASEI"/>
</dbReference>
<dbReference type="GO" id="GO:0008734">
    <property type="term" value="F:L-aspartate oxidase activity"/>
    <property type="evidence" value="ECO:0007669"/>
    <property type="project" value="UniProtKB-EC"/>
</dbReference>
<evidence type="ECO:0000259" key="8">
    <source>
        <dbReference type="Pfam" id="PF00890"/>
    </source>
</evidence>
<dbReference type="InterPro" id="IPR036188">
    <property type="entry name" value="FAD/NAD-bd_sf"/>
</dbReference>
<dbReference type="InterPro" id="IPR015939">
    <property type="entry name" value="Fum_Rdtase/Succ_DH_flav-like_C"/>
</dbReference>
<dbReference type="PANTHER" id="PTHR42716:SF2">
    <property type="entry name" value="L-ASPARTATE OXIDASE, CHLOROPLASTIC"/>
    <property type="match status" value="1"/>
</dbReference>
<proteinExistence type="predicted"/>
<keyword evidence="11" id="KW-1185">Reference proteome</keyword>
<evidence type="ECO:0000256" key="5">
    <source>
        <dbReference type="ARBA" id="ARBA00023002"/>
    </source>
</evidence>